<feature type="domain" description="Ubiquitin-like" evidence="7">
    <location>
        <begin position="63"/>
        <end position="130"/>
    </location>
</feature>
<dbReference type="AlphaFoldDB" id="A0AAW0P9K0"/>
<keyword evidence="3" id="KW-0645">Protease</keyword>
<dbReference type="GO" id="GO:0006508">
    <property type="term" value="P:proteolysis"/>
    <property type="evidence" value="ECO:0007669"/>
    <property type="project" value="UniProtKB-KW"/>
</dbReference>
<dbReference type="InterPro" id="IPR028135">
    <property type="entry name" value="Ub_USP-typ"/>
</dbReference>
<evidence type="ECO:0000256" key="1">
    <source>
        <dbReference type="ARBA" id="ARBA00000707"/>
    </source>
</evidence>
<reference evidence="9" key="1">
    <citation type="submission" date="2024-04" db="EMBL/GenBank/DDBJ databases">
        <title>Salinicola lusitanus LLJ914,a marine bacterium isolated from the Okinawa Trough.</title>
        <authorList>
            <person name="Li J."/>
        </authorList>
    </citation>
    <scope>NUCLEOTIDE SEQUENCE [LARGE SCALE GENOMIC DNA]</scope>
</reference>
<evidence type="ECO:0000313" key="9">
    <source>
        <dbReference type="Proteomes" id="UP001460270"/>
    </source>
</evidence>
<dbReference type="Gene3D" id="3.30.2230.10">
    <property type="entry name" value="DUSP-like"/>
    <property type="match status" value="1"/>
</dbReference>
<comment type="catalytic activity">
    <reaction evidence="1">
        <text>Thiol-dependent hydrolysis of ester, thioester, amide, peptide and isopeptide bonds formed by the C-terminal Gly of ubiquitin (a 76-residue protein attached to proteins as an intracellular targeting signal).</text>
        <dbReference type="EC" id="3.4.19.12"/>
    </reaction>
</comment>
<dbReference type="EMBL" id="JBBPFD010000006">
    <property type="protein sequence ID" value="KAK7921858.1"/>
    <property type="molecule type" value="Genomic_DNA"/>
</dbReference>
<evidence type="ECO:0000256" key="3">
    <source>
        <dbReference type="ARBA" id="ARBA00022670"/>
    </source>
</evidence>
<dbReference type="SUPFAM" id="SSF143791">
    <property type="entry name" value="DUSP-like"/>
    <property type="match status" value="1"/>
</dbReference>
<evidence type="ECO:0000256" key="5">
    <source>
        <dbReference type="ARBA" id="ARBA00022807"/>
    </source>
</evidence>
<evidence type="ECO:0000259" key="7">
    <source>
        <dbReference type="Pfam" id="PF14836"/>
    </source>
</evidence>
<dbReference type="Proteomes" id="UP001460270">
    <property type="component" value="Unassembled WGS sequence"/>
</dbReference>
<evidence type="ECO:0000256" key="4">
    <source>
        <dbReference type="ARBA" id="ARBA00022786"/>
    </source>
</evidence>
<dbReference type="InterPro" id="IPR035927">
    <property type="entry name" value="DUSP-like_sf"/>
</dbReference>
<keyword evidence="5" id="KW-0378">Hydrolase</keyword>
<dbReference type="Pfam" id="PF06337">
    <property type="entry name" value="DUSP"/>
    <property type="match status" value="1"/>
</dbReference>
<keyword evidence="4" id="KW-0833">Ubl conjugation pathway</keyword>
<dbReference type="InterPro" id="IPR006615">
    <property type="entry name" value="Pept_C19_DUSP"/>
</dbReference>
<feature type="domain" description="DUSP" evidence="6">
    <location>
        <begin position="10"/>
        <end position="47"/>
    </location>
</feature>
<dbReference type="Gene3D" id="3.10.20.90">
    <property type="entry name" value="Phosphatidylinositol 3-kinase Catalytic Subunit, Chain A, domain 1"/>
    <property type="match status" value="1"/>
</dbReference>
<name>A0AAW0P9K0_9GOBI</name>
<evidence type="ECO:0000259" key="6">
    <source>
        <dbReference type="Pfam" id="PF06337"/>
    </source>
</evidence>
<accession>A0AAW0P9K0</accession>
<keyword evidence="5" id="KW-0788">Thiol protease</keyword>
<sequence length="133" mass="15146">MSNVGKLSVYPGPINNSGLISDLQTQALKEHLRNKLDYVLVPTEAWTNWSAGTSCLQARLPFRADTLDTIEREMRRVFNIPPQKQTRLWNRYMSNTYKLLNKLDSTAEESGLFQGQVSLIESMNEDGTWPGQI</sequence>
<dbReference type="GO" id="GO:0004843">
    <property type="term" value="F:cysteine-type deubiquitinase activity"/>
    <property type="evidence" value="ECO:0007669"/>
    <property type="project" value="UniProtKB-EC"/>
</dbReference>
<protein>
    <recommendedName>
        <fullName evidence="2">ubiquitinyl hydrolase 1</fullName>
        <ecNumber evidence="2">3.4.19.12</ecNumber>
    </recommendedName>
</protein>
<dbReference type="EC" id="3.4.19.12" evidence="2"/>
<gene>
    <name evidence="8" type="ORF">WMY93_008760</name>
</gene>
<comment type="caution">
    <text evidence="8">The sequence shown here is derived from an EMBL/GenBank/DDBJ whole genome shotgun (WGS) entry which is preliminary data.</text>
</comment>
<evidence type="ECO:0000256" key="2">
    <source>
        <dbReference type="ARBA" id="ARBA00012759"/>
    </source>
</evidence>
<proteinExistence type="predicted"/>
<dbReference type="Pfam" id="PF14836">
    <property type="entry name" value="Ubiquitin_3"/>
    <property type="match status" value="1"/>
</dbReference>
<keyword evidence="9" id="KW-1185">Reference proteome</keyword>
<organism evidence="8 9">
    <name type="scientific">Mugilogobius chulae</name>
    <name type="common">yellowstripe goby</name>
    <dbReference type="NCBI Taxonomy" id="88201"/>
    <lineage>
        <taxon>Eukaryota</taxon>
        <taxon>Metazoa</taxon>
        <taxon>Chordata</taxon>
        <taxon>Craniata</taxon>
        <taxon>Vertebrata</taxon>
        <taxon>Euteleostomi</taxon>
        <taxon>Actinopterygii</taxon>
        <taxon>Neopterygii</taxon>
        <taxon>Teleostei</taxon>
        <taxon>Neoteleostei</taxon>
        <taxon>Acanthomorphata</taxon>
        <taxon>Gobiaria</taxon>
        <taxon>Gobiiformes</taxon>
        <taxon>Gobioidei</taxon>
        <taxon>Gobiidae</taxon>
        <taxon>Gobionellinae</taxon>
        <taxon>Mugilogobius</taxon>
    </lineage>
</organism>
<evidence type="ECO:0000313" key="8">
    <source>
        <dbReference type="EMBL" id="KAK7921858.1"/>
    </source>
</evidence>